<proteinExistence type="predicted"/>
<name>A0A6C0HI69_9ZZZZ</name>
<dbReference type="AlphaFoldDB" id="A0A6C0HI69"/>
<sequence length="194" mass="22306">MNITEPNQLYGVPEGVYYGQFERTGELNERITSRQFPDMQLQPNINFRPVPTKYAHFPIIDRRTPTTIPIKHYLDYNIGINFNPGNDRAPVYGYFNNVDKEMQLRNQYFALQKGGDKGTYIPSTTSELYNSTIYATHGQYENTGGTHSLLFMRPDLNTPVHPNVANNNIGKDRFFNHTRTQLRGEDDIATLPNV</sequence>
<dbReference type="EMBL" id="MN739964">
    <property type="protein sequence ID" value="QHT80154.1"/>
    <property type="molecule type" value="Genomic_DNA"/>
</dbReference>
<organism evidence="1">
    <name type="scientific">viral metagenome</name>
    <dbReference type="NCBI Taxonomy" id="1070528"/>
    <lineage>
        <taxon>unclassified sequences</taxon>
        <taxon>metagenomes</taxon>
        <taxon>organismal metagenomes</taxon>
    </lineage>
</organism>
<reference evidence="1" key="1">
    <citation type="journal article" date="2020" name="Nature">
        <title>Giant virus diversity and host interactions through global metagenomics.</title>
        <authorList>
            <person name="Schulz F."/>
            <person name="Roux S."/>
            <person name="Paez-Espino D."/>
            <person name="Jungbluth S."/>
            <person name="Walsh D.A."/>
            <person name="Denef V.J."/>
            <person name="McMahon K.D."/>
            <person name="Konstantinidis K.T."/>
            <person name="Eloe-Fadrosh E.A."/>
            <person name="Kyrpides N.C."/>
            <person name="Woyke T."/>
        </authorList>
    </citation>
    <scope>NUCLEOTIDE SEQUENCE</scope>
    <source>
        <strain evidence="1">GVMAG-M-3300023184-105</strain>
    </source>
</reference>
<accession>A0A6C0HI69</accession>
<protein>
    <submittedName>
        <fullName evidence="1">Uncharacterized protein</fullName>
    </submittedName>
</protein>
<evidence type="ECO:0000313" key="1">
    <source>
        <dbReference type="EMBL" id="QHT80154.1"/>
    </source>
</evidence>